<protein>
    <submittedName>
        <fullName evidence="11">Chemotaxis protein MotB</fullName>
    </submittedName>
</protein>
<dbReference type="CDD" id="cd07185">
    <property type="entry name" value="OmpA_C-like"/>
    <property type="match status" value="1"/>
</dbReference>
<evidence type="ECO:0000256" key="9">
    <source>
        <dbReference type="SAM" id="Phobius"/>
    </source>
</evidence>
<dbReference type="PROSITE" id="PS51123">
    <property type="entry name" value="OMPA_2"/>
    <property type="match status" value="1"/>
</dbReference>
<dbReference type="InterPro" id="IPR036737">
    <property type="entry name" value="OmpA-like_sf"/>
</dbReference>
<comment type="similarity">
    <text evidence="2">Belongs to the MotB family.</text>
</comment>
<sequence>MSKKTRHEPHEEHADESWLIPYADLLTLLLALFIVLYGMSSTDAKKFEDMSKAFSVALNGGSGVLDHSSIDGSTKNTPQENEIDPSSSKNISKSRSQLVRQEQIDLEKLKQRMDQYIKSNGLSAQLNTKLNQSQLTITISDQALFASGLAVVKPESQQLGIAISKMLESFPDYDIVVSGHTDNIPIDNYQFSSNWDLSSSRALNFMKILLSDGKLDPRKFVNTGFGEYHPIAPNDTEAGRAKNRRVEVSVIRKYQNETAAQTVSVAK</sequence>
<gene>
    <name evidence="11" type="ORF">J2Z69_003885</name>
</gene>
<comment type="subcellular location">
    <subcellularLocation>
        <location evidence="1">Cell membrane</location>
        <topology evidence="1">Single-pass membrane protein</topology>
    </subcellularLocation>
</comment>
<evidence type="ECO:0000256" key="2">
    <source>
        <dbReference type="ARBA" id="ARBA00008914"/>
    </source>
</evidence>
<dbReference type="Pfam" id="PF13677">
    <property type="entry name" value="MotB_plug"/>
    <property type="match status" value="1"/>
</dbReference>
<evidence type="ECO:0000256" key="1">
    <source>
        <dbReference type="ARBA" id="ARBA00004162"/>
    </source>
</evidence>
<feature type="transmembrane region" description="Helical" evidence="9">
    <location>
        <begin position="20"/>
        <end position="40"/>
    </location>
</feature>
<reference evidence="11 12" key="1">
    <citation type="submission" date="2021-03" db="EMBL/GenBank/DDBJ databases">
        <title>Genomic Encyclopedia of Type Strains, Phase IV (KMG-IV): sequencing the most valuable type-strain genomes for metagenomic binning, comparative biology and taxonomic classification.</title>
        <authorList>
            <person name="Goeker M."/>
        </authorList>
    </citation>
    <scope>NUCLEOTIDE SEQUENCE [LARGE SCALE GENOMIC DNA]</scope>
    <source>
        <strain evidence="11 12">DSM 26806</strain>
    </source>
</reference>
<name>A0ABS4JM39_9BACL</name>
<keyword evidence="4 9" id="KW-0812">Transmembrane</keyword>
<accession>A0ABS4JM39</accession>
<evidence type="ECO:0000259" key="10">
    <source>
        <dbReference type="PROSITE" id="PS51123"/>
    </source>
</evidence>
<dbReference type="Gene3D" id="3.30.1330.60">
    <property type="entry name" value="OmpA-like domain"/>
    <property type="match status" value="1"/>
</dbReference>
<evidence type="ECO:0000313" key="12">
    <source>
        <dbReference type="Proteomes" id="UP001519288"/>
    </source>
</evidence>
<feature type="domain" description="OmpA-like" evidence="10">
    <location>
        <begin position="132"/>
        <end position="254"/>
    </location>
</feature>
<feature type="region of interest" description="Disordered" evidence="8">
    <location>
        <begin position="67"/>
        <end position="97"/>
    </location>
</feature>
<dbReference type="Proteomes" id="UP001519288">
    <property type="component" value="Unassembled WGS sequence"/>
</dbReference>
<dbReference type="InterPro" id="IPR006665">
    <property type="entry name" value="OmpA-like"/>
</dbReference>
<comment type="caution">
    <text evidence="11">The sequence shown here is derived from an EMBL/GenBank/DDBJ whole genome shotgun (WGS) entry which is preliminary data.</text>
</comment>
<keyword evidence="6 7" id="KW-0472">Membrane</keyword>
<dbReference type="InterPro" id="IPR025713">
    <property type="entry name" value="MotB-like_N_dom"/>
</dbReference>
<dbReference type="PANTHER" id="PTHR30329">
    <property type="entry name" value="STATOR ELEMENT OF FLAGELLAR MOTOR COMPLEX"/>
    <property type="match status" value="1"/>
</dbReference>
<evidence type="ECO:0000256" key="3">
    <source>
        <dbReference type="ARBA" id="ARBA00022475"/>
    </source>
</evidence>
<dbReference type="InterPro" id="IPR050330">
    <property type="entry name" value="Bact_OuterMem_StrucFunc"/>
</dbReference>
<feature type="compositionally biased region" description="Polar residues" evidence="8">
    <location>
        <begin position="70"/>
        <end position="80"/>
    </location>
</feature>
<keyword evidence="5 9" id="KW-1133">Transmembrane helix</keyword>
<evidence type="ECO:0000313" key="11">
    <source>
        <dbReference type="EMBL" id="MBP2002774.1"/>
    </source>
</evidence>
<dbReference type="EMBL" id="JAGGLD010000012">
    <property type="protein sequence ID" value="MBP2002774.1"/>
    <property type="molecule type" value="Genomic_DNA"/>
</dbReference>
<evidence type="ECO:0000256" key="6">
    <source>
        <dbReference type="ARBA" id="ARBA00023136"/>
    </source>
</evidence>
<dbReference type="PANTHER" id="PTHR30329:SF21">
    <property type="entry name" value="LIPOPROTEIN YIAD-RELATED"/>
    <property type="match status" value="1"/>
</dbReference>
<dbReference type="RefSeq" id="WP_209866401.1">
    <property type="nucleotide sequence ID" value="NZ_JAGGLD010000012.1"/>
</dbReference>
<organism evidence="11 12">
    <name type="scientific">Paenibacillus shirakamiensis</name>
    <dbReference type="NCBI Taxonomy" id="1265935"/>
    <lineage>
        <taxon>Bacteria</taxon>
        <taxon>Bacillati</taxon>
        <taxon>Bacillota</taxon>
        <taxon>Bacilli</taxon>
        <taxon>Bacillales</taxon>
        <taxon>Paenibacillaceae</taxon>
        <taxon>Paenibacillus</taxon>
    </lineage>
</organism>
<keyword evidence="3" id="KW-1003">Cell membrane</keyword>
<dbReference type="SUPFAM" id="SSF103088">
    <property type="entry name" value="OmpA-like"/>
    <property type="match status" value="1"/>
</dbReference>
<evidence type="ECO:0000256" key="8">
    <source>
        <dbReference type="SAM" id="MobiDB-lite"/>
    </source>
</evidence>
<evidence type="ECO:0000256" key="7">
    <source>
        <dbReference type="PROSITE-ProRule" id="PRU00473"/>
    </source>
</evidence>
<dbReference type="Pfam" id="PF00691">
    <property type="entry name" value="OmpA"/>
    <property type="match status" value="1"/>
</dbReference>
<feature type="compositionally biased region" description="Low complexity" evidence="8">
    <location>
        <begin position="86"/>
        <end position="96"/>
    </location>
</feature>
<evidence type="ECO:0000256" key="5">
    <source>
        <dbReference type="ARBA" id="ARBA00022989"/>
    </source>
</evidence>
<keyword evidence="12" id="KW-1185">Reference proteome</keyword>
<evidence type="ECO:0000256" key="4">
    <source>
        <dbReference type="ARBA" id="ARBA00022692"/>
    </source>
</evidence>
<proteinExistence type="inferred from homology"/>
<dbReference type="NCBIfam" id="NF005831">
    <property type="entry name" value="PRK07734.1"/>
    <property type="match status" value="1"/>
</dbReference>